<dbReference type="CDD" id="cd09276">
    <property type="entry name" value="Rnase_HI_RT_non_LTR"/>
    <property type="match status" value="1"/>
</dbReference>
<evidence type="ECO:0000259" key="9">
    <source>
        <dbReference type="PROSITE" id="PS50879"/>
    </source>
</evidence>
<dbReference type="PROSITE" id="PS50879">
    <property type="entry name" value="RNASE_H_1"/>
    <property type="match status" value="1"/>
</dbReference>
<keyword evidence="8" id="KW-1133">Transmembrane helix</keyword>
<accession>L8WM40</accession>
<dbReference type="InterPro" id="IPR036397">
    <property type="entry name" value="RNaseH_sf"/>
</dbReference>
<evidence type="ECO:0000256" key="7">
    <source>
        <dbReference type="ARBA" id="ARBA00022801"/>
    </source>
</evidence>
<feature type="domain" description="RNase H type-1" evidence="9">
    <location>
        <begin position="527"/>
        <end position="671"/>
    </location>
</feature>
<comment type="catalytic activity">
    <reaction evidence="1">
        <text>Endonucleolytic cleavage to 5'-phosphomonoester.</text>
        <dbReference type="EC" id="3.1.26.4"/>
    </reaction>
</comment>
<dbReference type="Pfam" id="PF00075">
    <property type="entry name" value="RNase_H"/>
    <property type="match status" value="1"/>
</dbReference>
<dbReference type="GO" id="GO:0003676">
    <property type="term" value="F:nucleic acid binding"/>
    <property type="evidence" value="ECO:0007669"/>
    <property type="project" value="InterPro"/>
</dbReference>
<protein>
    <recommendedName>
        <fullName evidence="3">ribonuclease H</fullName>
        <ecNumber evidence="3">3.1.26.4</ecNumber>
    </recommendedName>
</protein>
<dbReference type="EC" id="3.1.26.4" evidence="3"/>
<dbReference type="STRING" id="983506.L8WM40"/>
<dbReference type="OMA" id="PRANIYD"/>
<dbReference type="GO" id="GO:0046872">
    <property type="term" value="F:metal ion binding"/>
    <property type="evidence" value="ECO:0007669"/>
    <property type="project" value="UniProtKB-KW"/>
</dbReference>
<dbReference type="InterPro" id="IPR002156">
    <property type="entry name" value="RNaseH_domain"/>
</dbReference>
<keyword evidence="8" id="KW-0472">Membrane</keyword>
<evidence type="ECO:0000313" key="10">
    <source>
        <dbReference type="EMBL" id="ELU37414.1"/>
    </source>
</evidence>
<keyword evidence="5" id="KW-0479">Metal-binding</keyword>
<evidence type="ECO:0000256" key="6">
    <source>
        <dbReference type="ARBA" id="ARBA00022759"/>
    </source>
</evidence>
<name>L8WM40_THACA</name>
<evidence type="ECO:0000256" key="2">
    <source>
        <dbReference type="ARBA" id="ARBA00005300"/>
    </source>
</evidence>
<evidence type="ECO:0000256" key="8">
    <source>
        <dbReference type="SAM" id="Phobius"/>
    </source>
</evidence>
<dbReference type="InterPro" id="IPR012337">
    <property type="entry name" value="RNaseH-like_sf"/>
</dbReference>
<dbReference type="Proteomes" id="UP000011668">
    <property type="component" value="Unassembled WGS sequence"/>
</dbReference>
<keyword evidence="8" id="KW-0812">Transmembrane</keyword>
<keyword evidence="4" id="KW-0540">Nuclease</keyword>
<keyword evidence="6" id="KW-0255">Endonuclease</keyword>
<dbReference type="InterPro" id="IPR050092">
    <property type="entry name" value="RNase_H"/>
</dbReference>
<evidence type="ECO:0000313" key="11">
    <source>
        <dbReference type="Proteomes" id="UP000011668"/>
    </source>
</evidence>
<evidence type="ECO:0000256" key="4">
    <source>
        <dbReference type="ARBA" id="ARBA00022722"/>
    </source>
</evidence>
<reference evidence="10 11" key="1">
    <citation type="journal article" date="2013" name="Nat. Commun.">
        <title>The evolution and pathogenic mechanisms of the rice sheath blight pathogen.</title>
        <authorList>
            <person name="Zheng A."/>
            <person name="Lin R."/>
            <person name="Xu L."/>
            <person name="Qin P."/>
            <person name="Tang C."/>
            <person name="Ai P."/>
            <person name="Zhang D."/>
            <person name="Liu Y."/>
            <person name="Sun Z."/>
            <person name="Feng H."/>
            <person name="Wang Y."/>
            <person name="Chen Y."/>
            <person name="Liang X."/>
            <person name="Fu R."/>
            <person name="Li Q."/>
            <person name="Zhang J."/>
            <person name="Yu X."/>
            <person name="Xie Z."/>
            <person name="Ding L."/>
            <person name="Guan P."/>
            <person name="Tang J."/>
            <person name="Liang Y."/>
            <person name="Wang S."/>
            <person name="Deng Q."/>
            <person name="Li S."/>
            <person name="Zhu J."/>
            <person name="Wang L."/>
            <person name="Liu H."/>
            <person name="Li P."/>
        </authorList>
    </citation>
    <scope>NUCLEOTIDE SEQUENCE [LARGE SCALE GENOMIC DNA]</scope>
    <source>
        <strain evidence="11">AG-1 IA</strain>
    </source>
</reference>
<dbReference type="AlphaFoldDB" id="L8WM40"/>
<dbReference type="Gene3D" id="3.30.420.10">
    <property type="entry name" value="Ribonuclease H-like superfamily/Ribonuclease H"/>
    <property type="match status" value="1"/>
</dbReference>
<keyword evidence="11" id="KW-1185">Reference proteome</keyword>
<dbReference type="SUPFAM" id="SSF53098">
    <property type="entry name" value="Ribonuclease H-like"/>
    <property type="match status" value="1"/>
</dbReference>
<keyword evidence="7" id="KW-0378">Hydrolase</keyword>
<evidence type="ECO:0000256" key="3">
    <source>
        <dbReference type="ARBA" id="ARBA00012180"/>
    </source>
</evidence>
<dbReference type="GO" id="GO:0043137">
    <property type="term" value="P:DNA replication, removal of RNA primer"/>
    <property type="evidence" value="ECO:0007669"/>
    <property type="project" value="TreeGrafter"/>
</dbReference>
<comment type="caution">
    <text evidence="10">The sequence shown here is derived from an EMBL/GenBank/DDBJ whole genome shotgun (WGS) entry which is preliminary data.</text>
</comment>
<sequence length="835" mass="92187">MGPSFEPNANTNYAPPKLGPICHGHCVLAKSTVATNAYECGFLAGVLLFGAPPRHSDTRCTLGTLACILLYGIIKGNGRRRWHSPAYRFCIVLLIPLGGIAGFMVAQGIHYLRDGYCILGIKHTAARLKVVINAVAMYWAMKSPPKPSESIHLSPLSLSGSVRAPPRKDFAGDFAGTQDKSTVSSIKPSYGRLQILSRGTITTSSTSIPVIEVPQPTMPNPRHVDLYGEIPSGSRLSLSLSAEQKSDSVSSHFRFSRSELNLLIQIKGMDISLKEMGLVKSHANDSEIYGWKVGKSSRRVQAGPNSIGVCSRGPGLLQQCMVTFGTKGMSQKQKDLQLPHELFQLKTIVTSRDHARILFKASVTPILTYGLPLWFHGRRQLSLLEPLRKVQNQGLRWILGAFRTTPTRCMEHLASIPPLHIACLRIIENFASKLRSIPTLAEVARRLPQSWDSSTTPQPNPKSPIAFAASLSHPDIEFITPYLVHPSKPNNPWPDQLSIDEKSPSATKKAAAKVIQNEIEEAESNLNGNTIHSFSDGHAGSLNGVPKIGLGFIVKYGHQILARQSHSIGPRANIYDAEMLGIALCLNRSVSIAEQVQAKRIIIYCDNQAAVKAISSLQRHPAQYAARIFHQHAQRFLEKDPNHHITVKWLPGHSKIAGNELADELAKGSETLQPTPVFNRTITWAKTMATKRTTRDWMKVWTEHTITRPDSGTFIPRPPALKLHPIFNRPTYPRNVQCRLVQFLTGHGFYGAYSARFHPHIDPQCSCGEPSQTPEHLLMFCPDTEEHRHIITEASPERSWEELFGTLPGLEAVSEFILKSGIGKCRDPPATAQPL</sequence>
<proteinExistence type="inferred from homology"/>
<evidence type="ECO:0000256" key="1">
    <source>
        <dbReference type="ARBA" id="ARBA00000077"/>
    </source>
</evidence>
<dbReference type="PANTHER" id="PTHR10642">
    <property type="entry name" value="RIBONUCLEASE H1"/>
    <property type="match status" value="1"/>
</dbReference>
<gene>
    <name evidence="10" type="ORF">AG1IA_08544</name>
</gene>
<feature type="transmembrane region" description="Helical" evidence="8">
    <location>
        <begin position="86"/>
        <end position="106"/>
    </location>
</feature>
<evidence type="ECO:0000256" key="5">
    <source>
        <dbReference type="ARBA" id="ARBA00022723"/>
    </source>
</evidence>
<organism evidence="10 11">
    <name type="scientific">Thanatephorus cucumeris (strain AG1-IA)</name>
    <name type="common">Rice sheath blight fungus</name>
    <name type="synonym">Rhizoctonia solani</name>
    <dbReference type="NCBI Taxonomy" id="983506"/>
    <lineage>
        <taxon>Eukaryota</taxon>
        <taxon>Fungi</taxon>
        <taxon>Dikarya</taxon>
        <taxon>Basidiomycota</taxon>
        <taxon>Agaricomycotina</taxon>
        <taxon>Agaricomycetes</taxon>
        <taxon>Cantharellales</taxon>
        <taxon>Ceratobasidiaceae</taxon>
        <taxon>Rhizoctonia</taxon>
        <taxon>Rhizoctonia solani AG-1</taxon>
    </lineage>
</organism>
<dbReference type="GO" id="GO:0004523">
    <property type="term" value="F:RNA-DNA hybrid ribonuclease activity"/>
    <property type="evidence" value="ECO:0007669"/>
    <property type="project" value="UniProtKB-EC"/>
</dbReference>
<dbReference type="EMBL" id="AFRT01002650">
    <property type="protein sequence ID" value="ELU37414.1"/>
    <property type="molecule type" value="Genomic_DNA"/>
</dbReference>
<dbReference type="HOGENOM" id="CLU_340151_0_0_1"/>
<dbReference type="OrthoDB" id="3230070at2759"/>
<dbReference type="PANTHER" id="PTHR10642:SF26">
    <property type="entry name" value="RIBONUCLEASE H1"/>
    <property type="match status" value="1"/>
</dbReference>
<comment type="similarity">
    <text evidence="2">Belongs to the RNase H family.</text>
</comment>